<name>A0A8W8ND22_MAGGI</name>
<dbReference type="AlphaFoldDB" id="A0A8W8ND22"/>
<organism evidence="1 2">
    <name type="scientific">Magallana gigas</name>
    <name type="common">Pacific oyster</name>
    <name type="synonym">Crassostrea gigas</name>
    <dbReference type="NCBI Taxonomy" id="29159"/>
    <lineage>
        <taxon>Eukaryota</taxon>
        <taxon>Metazoa</taxon>
        <taxon>Spiralia</taxon>
        <taxon>Lophotrochozoa</taxon>
        <taxon>Mollusca</taxon>
        <taxon>Bivalvia</taxon>
        <taxon>Autobranchia</taxon>
        <taxon>Pteriomorphia</taxon>
        <taxon>Ostreida</taxon>
        <taxon>Ostreoidea</taxon>
        <taxon>Ostreidae</taxon>
        <taxon>Magallana</taxon>
    </lineage>
</organism>
<evidence type="ECO:0000313" key="2">
    <source>
        <dbReference type="Proteomes" id="UP000005408"/>
    </source>
</evidence>
<sequence>MVRPRSGGTALLIMVSPTPGVSANADPHTKKLRVRVTRIWGYRRLQPNRSAMVRPRSGGTALLIMVSPTPDLTRYE</sequence>
<protein>
    <submittedName>
        <fullName evidence="1">Uncharacterized protein</fullName>
    </submittedName>
</protein>
<reference evidence="1" key="1">
    <citation type="submission" date="2022-08" db="UniProtKB">
        <authorList>
            <consortium name="EnsemblMetazoa"/>
        </authorList>
    </citation>
    <scope>IDENTIFICATION</scope>
    <source>
        <strain evidence="1">05x7-T-G4-1.051#20</strain>
    </source>
</reference>
<dbReference type="Proteomes" id="UP000005408">
    <property type="component" value="Unassembled WGS sequence"/>
</dbReference>
<dbReference type="EnsemblMetazoa" id="G531.1">
    <property type="protein sequence ID" value="G531.1:cds"/>
    <property type="gene ID" value="G531"/>
</dbReference>
<evidence type="ECO:0000313" key="1">
    <source>
        <dbReference type="EnsemblMetazoa" id="G531.1:cds"/>
    </source>
</evidence>
<proteinExistence type="predicted"/>
<keyword evidence="2" id="KW-1185">Reference proteome</keyword>
<accession>A0A8W8ND22</accession>